<keyword evidence="5" id="KW-0732">Signal</keyword>
<dbReference type="Gramene" id="TraesJUL4B03G02390740.1">
    <property type="protein sequence ID" value="TraesJUL4B03G02390740.1.CDS1"/>
    <property type="gene ID" value="TraesJUL4B03G02390740"/>
</dbReference>
<dbReference type="InterPro" id="IPR027214">
    <property type="entry name" value="Cystatin"/>
</dbReference>
<protein>
    <submittedName>
        <fullName evidence="7">Cysteine proteinase inhibitor</fullName>
    </submittedName>
</protein>
<dbReference type="STRING" id="4565.A0A3B6IV23"/>
<evidence type="ECO:0000256" key="1">
    <source>
        <dbReference type="ARBA" id="ARBA00007233"/>
    </source>
</evidence>
<name>A0A3B6IV23_WHEAT</name>
<dbReference type="Gramene" id="TraesNOR4B03G02389290.1">
    <property type="protein sequence ID" value="TraesNOR4B03G02389290.1.CDS1"/>
    <property type="gene ID" value="TraesNOR4B03G02389290"/>
</dbReference>
<dbReference type="Gramene" id="TraesJAG4B03G02369640.1">
    <property type="protein sequence ID" value="TraesJAG4B03G02369640.1.CDS1"/>
    <property type="gene ID" value="TraesJAG4B03G02369640"/>
</dbReference>
<organism evidence="7">
    <name type="scientific">Triticum aestivum</name>
    <name type="common">Wheat</name>
    <dbReference type="NCBI Taxonomy" id="4565"/>
    <lineage>
        <taxon>Eukaryota</taxon>
        <taxon>Viridiplantae</taxon>
        <taxon>Streptophyta</taxon>
        <taxon>Embryophyta</taxon>
        <taxon>Tracheophyta</taxon>
        <taxon>Spermatophyta</taxon>
        <taxon>Magnoliopsida</taxon>
        <taxon>Liliopsida</taxon>
        <taxon>Poales</taxon>
        <taxon>Poaceae</taxon>
        <taxon>BOP clade</taxon>
        <taxon>Pooideae</taxon>
        <taxon>Triticodae</taxon>
        <taxon>Triticeae</taxon>
        <taxon>Triticinae</taxon>
        <taxon>Triticum</taxon>
    </lineage>
</organism>
<comment type="similarity">
    <text evidence="1">Belongs to the cystatin family. Phytocystatin subfamily.</text>
</comment>
<dbReference type="PANTHER" id="PTHR47116">
    <property type="entry name" value="PHLOEM FILAMENT PROTEIN"/>
    <property type="match status" value="1"/>
</dbReference>
<dbReference type="OMA" id="SDTWKLR"/>
<dbReference type="Gramene" id="TraesROB_scaffold_067434_01G000100.1">
    <property type="protein sequence ID" value="TraesROB_scaffold_067434_01G000100.1"/>
    <property type="gene ID" value="TraesROB_scaffold_067434_01G000100"/>
</dbReference>
<keyword evidence="4" id="KW-0611">Plant defense</keyword>
<dbReference type="SMR" id="A0A3B6IV23"/>
<dbReference type="Gramene" id="TraesCS4B02G288700.1">
    <property type="protein sequence ID" value="TraesCS4B02G288700.1.cds1"/>
    <property type="gene ID" value="TraesCS4B02G288700"/>
</dbReference>
<dbReference type="Gene3D" id="3.10.450.10">
    <property type="match status" value="1"/>
</dbReference>
<dbReference type="GO" id="GO:0004869">
    <property type="term" value="F:cysteine-type endopeptidase inhibitor activity"/>
    <property type="evidence" value="ECO:0007669"/>
    <property type="project" value="UniProtKB-KW"/>
</dbReference>
<keyword evidence="8" id="KW-1185">Reference proteome</keyword>
<dbReference type="Gramene" id="TraesLDM4B03G02372490.1">
    <property type="protein sequence ID" value="TraesLDM4B03G02372490.1.CDS1"/>
    <property type="gene ID" value="TraesLDM4B03G02372490"/>
</dbReference>
<evidence type="ECO:0000256" key="2">
    <source>
        <dbReference type="ARBA" id="ARBA00022690"/>
    </source>
</evidence>
<dbReference type="AlphaFoldDB" id="A0A3B6IV23"/>
<dbReference type="EnsemblPlants" id="TraesCS4B02G288700.1">
    <property type="protein sequence ID" value="TraesCS4B02G288700.1.cds1"/>
    <property type="gene ID" value="TraesCS4B02G288700"/>
</dbReference>
<keyword evidence="2" id="KW-0646">Protease inhibitor</keyword>
<dbReference type="Gramene" id="TraesPARA_EIv1.0_1382580.1">
    <property type="protein sequence ID" value="TraesPARA_EIv1.0_1382580.1.CDS1"/>
    <property type="gene ID" value="TraesPARA_EIv1.0_1382580"/>
</dbReference>
<reference evidence="7" key="1">
    <citation type="submission" date="2018-08" db="EMBL/GenBank/DDBJ databases">
        <authorList>
            <person name="Rossello M."/>
        </authorList>
    </citation>
    <scope>NUCLEOTIDE SEQUENCE [LARGE SCALE GENOMIC DNA]</scope>
    <source>
        <strain evidence="7">cv. Chinese Spring</strain>
    </source>
</reference>
<dbReference type="Pfam" id="PF16845">
    <property type="entry name" value="SQAPI"/>
    <property type="match status" value="1"/>
</dbReference>
<dbReference type="Gramene" id="TraesCLE_scaffold_069295_01G000200.1">
    <property type="protein sequence ID" value="TraesCLE_scaffold_069295_01G000200.1"/>
    <property type="gene ID" value="TraesCLE_scaffold_069295_01G000200"/>
</dbReference>
<evidence type="ECO:0000256" key="3">
    <source>
        <dbReference type="ARBA" id="ARBA00022704"/>
    </source>
</evidence>
<dbReference type="GeneID" id="123090226"/>
<reference evidence="7" key="2">
    <citation type="submission" date="2018-10" db="UniProtKB">
        <authorList>
            <consortium name="EnsemblPlants"/>
        </authorList>
    </citation>
    <scope>IDENTIFICATION</scope>
</reference>
<evidence type="ECO:0000313" key="8">
    <source>
        <dbReference type="Proteomes" id="UP000019116"/>
    </source>
</evidence>
<dbReference type="GO" id="GO:0006952">
    <property type="term" value="P:defense response"/>
    <property type="evidence" value="ECO:0007669"/>
    <property type="project" value="UniProtKB-KW"/>
</dbReference>
<dbReference type="Gramene" id="TraesSTA4B03G02366200.1">
    <property type="protein sequence ID" value="TraesSTA4B03G02366200.1.CDS1"/>
    <property type="gene ID" value="TraesSTA4B03G02366200"/>
</dbReference>
<feature type="chain" id="PRO_5043175684" evidence="5">
    <location>
        <begin position="21"/>
        <end position="121"/>
    </location>
</feature>
<evidence type="ECO:0000256" key="4">
    <source>
        <dbReference type="ARBA" id="ARBA00022821"/>
    </source>
</evidence>
<dbReference type="OrthoDB" id="663320at2759"/>
<keyword evidence="3" id="KW-0789">Thiol protease inhibitor</keyword>
<evidence type="ECO:0000256" key="5">
    <source>
        <dbReference type="SAM" id="SignalP"/>
    </source>
</evidence>
<feature type="domain" description="Cystatin" evidence="6">
    <location>
        <begin position="40"/>
        <end position="103"/>
    </location>
</feature>
<dbReference type="Proteomes" id="UP000019116">
    <property type="component" value="Chromosome 4B"/>
</dbReference>
<dbReference type="InterPro" id="IPR000010">
    <property type="entry name" value="Cystatin_dom"/>
</dbReference>
<dbReference type="PaxDb" id="4565-Traes_4BL_40F2DC704.1"/>
<dbReference type="Gramene" id="TraesCS4B03G0760700.1">
    <property type="protein sequence ID" value="TraesCS4B03G0760700.1.CDS1"/>
    <property type="gene ID" value="TraesCS4B03G0760700"/>
</dbReference>
<proteinExistence type="inferred from homology"/>
<dbReference type="Gramene" id="TraesWEE_scaffold_019652_01G000100.1">
    <property type="protein sequence ID" value="TraesWEE_scaffold_019652_01G000100.1"/>
    <property type="gene ID" value="TraesWEE_scaffold_019652_01G000100"/>
</dbReference>
<gene>
    <name evidence="7" type="primary">LOC123090226</name>
</gene>
<evidence type="ECO:0000313" key="7">
    <source>
        <dbReference type="EnsemblPlants" id="TraesCS4B02G288700.1.cds1"/>
    </source>
</evidence>
<dbReference type="SUPFAM" id="SSF54403">
    <property type="entry name" value="Cystatin/monellin"/>
    <property type="match status" value="1"/>
</dbReference>
<dbReference type="KEGG" id="taes:123090226"/>
<feature type="signal peptide" evidence="5">
    <location>
        <begin position="1"/>
        <end position="20"/>
    </location>
</feature>
<evidence type="ECO:0000259" key="6">
    <source>
        <dbReference type="Pfam" id="PF16845"/>
    </source>
</evidence>
<sequence>MRSLPLLLLLLLGAVLLVAATLPEGASAKLKEANPRGVVIQQVGRFAVIVYDLAHSAGLTYVGVVRGETEEAVGGGNIYRLVVAAAKPDGSKAQYECLVWGVPGSSLSTWKLRRFRKIAIV</sequence>
<dbReference type="Gramene" id="TraesSYM4B03G02398730.1">
    <property type="protein sequence ID" value="TraesSYM4B03G02398730.1.CDS1"/>
    <property type="gene ID" value="TraesSYM4B03G02398730"/>
</dbReference>
<dbReference type="InterPro" id="IPR046350">
    <property type="entry name" value="Cystatin_sf"/>
</dbReference>
<accession>A0A3B6IV23</accession>
<dbReference type="Gramene" id="TraesCAD_scaffold_007928_01G000100.1">
    <property type="protein sequence ID" value="TraesCAD_scaffold_007928_01G000100.1"/>
    <property type="gene ID" value="TraesCAD_scaffold_007928_01G000100"/>
</dbReference>
<dbReference type="RefSeq" id="XP_044367566.1">
    <property type="nucleotide sequence ID" value="XM_044511631.1"/>
</dbReference>